<name>A0A1F7FG09_UNCRA</name>
<sequence>MFINTLVSGNKYERIRLIAAAKDKNRVKTNKNGAQEKTSHRPGGEEMMRGNLWQYRIINQ</sequence>
<evidence type="ECO:0000256" key="1">
    <source>
        <dbReference type="SAM" id="MobiDB-lite"/>
    </source>
</evidence>
<organism evidence="2 3">
    <name type="scientific">Candidatus Raymondbacteria bacterium RIFOXYD12_FULL_49_13</name>
    <dbReference type="NCBI Taxonomy" id="1817890"/>
    <lineage>
        <taxon>Bacteria</taxon>
        <taxon>Raymondiibacteriota</taxon>
    </lineage>
</organism>
<evidence type="ECO:0000313" key="2">
    <source>
        <dbReference type="EMBL" id="OGK05437.1"/>
    </source>
</evidence>
<gene>
    <name evidence="2" type="ORF">A2519_03310</name>
</gene>
<evidence type="ECO:0000313" key="3">
    <source>
        <dbReference type="Proteomes" id="UP000179243"/>
    </source>
</evidence>
<accession>A0A1F7FG09</accession>
<dbReference type="EMBL" id="MFYX01000056">
    <property type="protein sequence ID" value="OGK05437.1"/>
    <property type="molecule type" value="Genomic_DNA"/>
</dbReference>
<proteinExistence type="predicted"/>
<feature type="compositionally biased region" description="Basic and acidic residues" evidence="1">
    <location>
        <begin position="37"/>
        <end position="46"/>
    </location>
</feature>
<protein>
    <submittedName>
        <fullName evidence="2">Uncharacterized protein</fullName>
    </submittedName>
</protein>
<feature type="region of interest" description="Disordered" evidence="1">
    <location>
        <begin position="25"/>
        <end position="46"/>
    </location>
</feature>
<comment type="caution">
    <text evidence="2">The sequence shown here is derived from an EMBL/GenBank/DDBJ whole genome shotgun (WGS) entry which is preliminary data.</text>
</comment>
<reference evidence="2 3" key="1">
    <citation type="journal article" date="2016" name="Nat. Commun.">
        <title>Thousands of microbial genomes shed light on interconnected biogeochemical processes in an aquifer system.</title>
        <authorList>
            <person name="Anantharaman K."/>
            <person name="Brown C.T."/>
            <person name="Hug L.A."/>
            <person name="Sharon I."/>
            <person name="Castelle C.J."/>
            <person name="Probst A.J."/>
            <person name="Thomas B.C."/>
            <person name="Singh A."/>
            <person name="Wilkins M.J."/>
            <person name="Karaoz U."/>
            <person name="Brodie E.L."/>
            <person name="Williams K.H."/>
            <person name="Hubbard S.S."/>
            <person name="Banfield J.F."/>
        </authorList>
    </citation>
    <scope>NUCLEOTIDE SEQUENCE [LARGE SCALE GENOMIC DNA]</scope>
</reference>
<dbReference type="Proteomes" id="UP000179243">
    <property type="component" value="Unassembled WGS sequence"/>
</dbReference>
<dbReference type="AlphaFoldDB" id="A0A1F7FG09"/>